<dbReference type="Gene3D" id="3.40.50.720">
    <property type="entry name" value="NAD(P)-binding Rossmann-like Domain"/>
    <property type="match status" value="1"/>
</dbReference>
<dbReference type="InterPro" id="IPR036291">
    <property type="entry name" value="NAD(P)-bd_dom_sf"/>
</dbReference>
<name>A0ABD5Z4N9_9EURY</name>
<gene>
    <name evidence="2" type="ORF">ACFQJ9_11725</name>
</gene>
<dbReference type="PIRSF" id="PIRSF001439">
    <property type="entry name" value="CryM"/>
    <property type="match status" value="1"/>
</dbReference>
<dbReference type="Pfam" id="PF02423">
    <property type="entry name" value="OCD_Mu_crystall"/>
    <property type="match status" value="1"/>
</dbReference>
<feature type="compositionally biased region" description="Basic and acidic residues" evidence="1">
    <location>
        <begin position="30"/>
        <end position="42"/>
    </location>
</feature>
<dbReference type="PANTHER" id="PTHR13812">
    <property type="entry name" value="KETIMINE REDUCTASE MU-CRYSTALLIN"/>
    <property type="match status" value="1"/>
</dbReference>
<dbReference type="PANTHER" id="PTHR13812:SF19">
    <property type="entry name" value="KETIMINE REDUCTASE MU-CRYSTALLIN"/>
    <property type="match status" value="1"/>
</dbReference>
<sequence>MVRILSESDVADLLELDALLDVIADAVRKQDRGDVERPERPHFPVGVGLDADAPDEPLGTGLTMPAYLHGADYYATKLASVHPGNADRDRPTVNAQVAVTDAATGAPVAYVAGRRVTNARTGCIGGVSARALADPPVRVGVIGAGAQARWQTYAIAAALPVDGVRVFSPSESRFDCAADLRDAGIDAEAADSAADAVDGADVVVTATTAEEPVVADEAIAPDAAVVAVGAYQHGMQELEPETLRTASAVFADVPGEAAETGDATAAGFEAADLRPLSEALDEEPRGGRRVVLSVGSAVFDAATATHLYERAVEADVGRTVDL</sequence>
<dbReference type="AlphaFoldDB" id="A0ABD5Z4N9"/>
<dbReference type="Proteomes" id="UP001596447">
    <property type="component" value="Unassembled WGS sequence"/>
</dbReference>
<organism evidence="2 3">
    <name type="scientific">Halospeciosus flavus</name>
    <dbReference type="NCBI Taxonomy" id="3032283"/>
    <lineage>
        <taxon>Archaea</taxon>
        <taxon>Methanobacteriati</taxon>
        <taxon>Methanobacteriota</taxon>
        <taxon>Stenosarchaea group</taxon>
        <taxon>Halobacteria</taxon>
        <taxon>Halobacteriales</taxon>
        <taxon>Halobacteriaceae</taxon>
        <taxon>Halospeciosus</taxon>
    </lineage>
</organism>
<reference evidence="2 3" key="1">
    <citation type="journal article" date="2019" name="Int. J. Syst. Evol. Microbiol.">
        <title>The Global Catalogue of Microorganisms (GCM) 10K type strain sequencing project: providing services to taxonomists for standard genome sequencing and annotation.</title>
        <authorList>
            <consortium name="The Broad Institute Genomics Platform"/>
            <consortium name="The Broad Institute Genome Sequencing Center for Infectious Disease"/>
            <person name="Wu L."/>
            <person name="Ma J."/>
        </authorList>
    </citation>
    <scope>NUCLEOTIDE SEQUENCE [LARGE SCALE GENOMIC DNA]</scope>
    <source>
        <strain evidence="2 3">XZGYJ-43</strain>
    </source>
</reference>
<dbReference type="SUPFAM" id="SSF51735">
    <property type="entry name" value="NAD(P)-binding Rossmann-fold domains"/>
    <property type="match status" value="1"/>
</dbReference>
<comment type="caution">
    <text evidence="2">The sequence shown here is derived from an EMBL/GenBank/DDBJ whole genome shotgun (WGS) entry which is preliminary data.</text>
</comment>
<dbReference type="EMBL" id="JBHTAR010000011">
    <property type="protein sequence ID" value="MFC7200069.1"/>
    <property type="molecule type" value="Genomic_DNA"/>
</dbReference>
<evidence type="ECO:0000313" key="3">
    <source>
        <dbReference type="Proteomes" id="UP001596447"/>
    </source>
</evidence>
<proteinExistence type="predicted"/>
<dbReference type="RefSeq" id="WP_279529988.1">
    <property type="nucleotide sequence ID" value="NZ_CP122312.1"/>
</dbReference>
<evidence type="ECO:0000313" key="2">
    <source>
        <dbReference type="EMBL" id="MFC7200069.1"/>
    </source>
</evidence>
<dbReference type="InterPro" id="IPR023401">
    <property type="entry name" value="ODC_N"/>
</dbReference>
<keyword evidence="3" id="KW-1185">Reference proteome</keyword>
<accession>A0ABD5Z4N9</accession>
<evidence type="ECO:0000256" key="1">
    <source>
        <dbReference type="SAM" id="MobiDB-lite"/>
    </source>
</evidence>
<feature type="region of interest" description="Disordered" evidence="1">
    <location>
        <begin position="30"/>
        <end position="51"/>
    </location>
</feature>
<dbReference type="InterPro" id="IPR003462">
    <property type="entry name" value="ODC_Mu_crystall"/>
</dbReference>
<protein>
    <submittedName>
        <fullName evidence="2">Ornithine cyclodeaminase family protein</fullName>
    </submittedName>
</protein>
<dbReference type="Gene3D" id="3.30.1780.10">
    <property type="entry name" value="ornithine cyclodeaminase, domain 1"/>
    <property type="match status" value="1"/>
</dbReference>